<keyword evidence="2" id="KW-1185">Reference proteome</keyword>
<dbReference type="Proteomes" id="UP000319143">
    <property type="component" value="Unassembled WGS sequence"/>
</dbReference>
<protein>
    <submittedName>
        <fullName evidence="1">Uncharacterized protein</fullName>
    </submittedName>
</protein>
<dbReference type="RefSeq" id="WP_197231216.1">
    <property type="nucleotide sequence ID" value="NZ_SJPV01000003.1"/>
</dbReference>
<organism evidence="1 2">
    <name type="scientific">Novipirellula artificiosorum</name>
    <dbReference type="NCBI Taxonomy" id="2528016"/>
    <lineage>
        <taxon>Bacteria</taxon>
        <taxon>Pseudomonadati</taxon>
        <taxon>Planctomycetota</taxon>
        <taxon>Planctomycetia</taxon>
        <taxon>Pirellulales</taxon>
        <taxon>Pirellulaceae</taxon>
        <taxon>Novipirellula</taxon>
    </lineage>
</organism>
<sequence>MFFQIGRRRNGTTDVRQLNALFNLSNISPQVHWNRCFLDEALRRWMR</sequence>
<comment type="caution">
    <text evidence="1">The sequence shown here is derived from an EMBL/GenBank/DDBJ whole genome shotgun (WGS) entry which is preliminary data.</text>
</comment>
<dbReference type="AlphaFoldDB" id="A0A5C6DT76"/>
<evidence type="ECO:0000313" key="1">
    <source>
        <dbReference type="EMBL" id="TWU39505.1"/>
    </source>
</evidence>
<evidence type="ECO:0000313" key="2">
    <source>
        <dbReference type="Proteomes" id="UP000319143"/>
    </source>
</evidence>
<dbReference type="EMBL" id="SJPV01000003">
    <property type="protein sequence ID" value="TWU39505.1"/>
    <property type="molecule type" value="Genomic_DNA"/>
</dbReference>
<name>A0A5C6DT76_9BACT</name>
<reference evidence="1 2" key="1">
    <citation type="submission" date="2019-02" db="EMBL/GenBank/DDBJ databases">
        <title>Deep-cultivation of Planctomycetes and their phenomic and genomic characterization uncovers novel biology.</title>
        <authorList>
            <person name="Wiegand S."/>
            <person name="Jogler M."/>
            <person name="Boedeker C."/>
            <person name="Pinto D."/>
            <person name="Vollmers J."/>
            <person name="Rivas-Marin E."/>
            <person name="Kohn T."/>
            <person name="Peeters S.H."/>
            <person name="Heuer A."/>
            <person name="Rast P."/>
            <person name="Oberbeckmann S."/>
            <person name="Bunk B."/>
            <person name="Jeske O."/>
            <person name="Meyerdierks A."/>
            <person name="Storesund J.E."/>
            <person name="Kallscheuer N."/>
            <person name="Luecker S."/>
            <person name="Lage O.M."/>
            <person name="Pohl T."/>
            <person name="Merkel B.J."/>
            <person name="Hornburger P."/>
            <person name="Mueller R.-W."/>
            <person name="Bruemmer F."/>
            <person name="Labrenz M."/>
            <person name="Spormann A.M."/>
            <person name="Op Den Camp H."/>
            <person name="Overmann J."/>
            <person name="Amann R."/>
            <person name="Jetten M.S.M."/>
            <person name="Mascher T."/>
            <person name="Medema M.H."/>
            <person name="Devos D.P."/>
            <person name="Kaster A.-K."/>
            <person name="Ovreas L."/>
            <person name="Rohde M."/>
            <person name="Galperin M.Y."/>
            <person name="Jogler C."/>
        </authorList>
    </citation>
    <scope>NUCLEOTIDE SEQUENCE [LARGE SCALE GENOMIC DNA]</scope>
    <source>
        <strain evidence="1 2">Poly41</strain>
    </source>
</reference>
<proteinExistence type="predicted"/>
<accession>A0A5C6DT76</accession>
<gene>
    <name evidence="1" type="ORF">Poly41_23600</name>
</gene>